<reference evidence="1 2" key="1">
    <citation type="submission" date="2020-01" db="EMBL/GenBank/DDBJ databases">
        <title>Draft genome sequence of Aspergillus udagawae IFM 46972.</title>
        <authorList>
            <person name="Takahashi H."/>
            <person name="Yaguchi T."/>
        </authorList>
    </citation>
    <scope>NUCLEOTIDE SEQUENCE [LARGE SCALE GENOMIC DNA]</scope>
    <source>
        <strain evidence="1 2">IFM 46972</strain>
    </source>
</reference>
<dbReference type="AlphaFoldDB" id="A0A8H3RLY5"/>
<dbReference type="EMBL" id="BLKC01000004">
    <property type="protein sequence ID" value="GFF24242.1"/>
    <property type="molecule type" value="Genomic_DNA"/>
</dbReference>
<proteinExistence type="predicted"/>
<gene>
    <name evidence="1" type="ORF">IFM46972_00979</name>
</gene>
<protein>
    <submittedName>
        <fullName evidence="1">Uncharacterized protein</fullName>
    </submittedName>
</protein>
<evidence type="ECO:0000313" key="2">
    <source>
        <dbReference type="Proteomes" id="UP000465221"/>
    </source>
</evidence>
<dbReference type="Proteomes" id="UP000465221">
    <property type="component" value="Unassembled WGS sequence"/>
</dbReference>
<sequence>MPFPHCPQLVLTPPERSWEQMFRMLHGENADCEDEEAGFMMYCPFASQVEEDNGQHCPWEEEAHSVESQSWTAPNVWPDSWLDYSQ</sequence>
<comment type="caution">
    <text evidence="1">The sequence shown here is derived from an EMBL/GenBank/DDBJ whole genome shotgun (WGS) entry which is preliminary data.</text>
</comment>
<name>A0A8H3RLY5_9EURO</name>
<evidence type="ECO:0000313" key="1">
    <source>
        <dbReference type="EMBL" id="GFF24242.1"/>
    </source>
</evidence>
<accession>A0A8H3RLY5</accession>
<organism evidence="1 2">
    <name type="scientific">Aspergillus udagawae</name>
    <dbReference type="NCBI Taxonomy" id="91492"/>
    <lineage>
        <taxon>Eukaryota</taxon>
        <taxon>Fungi</taxon>
        <taxon>Dikarya</taxon>
        <taxon>Ascomycota</taxon>
        <taxon>Pezizomycotina</taxon>
        <taxon>Eurotiomycetes</taxon>
        <taxon>Eurotiomycetidae</taxon>
        <taxon>Eurotiales</taxon>
        <taxon>Aspergillaceae</taxon>
        <taxon>Aspergillus</taxon>
        <taxon>Aspergillus subgen. Fumigati</taxon>
    </lineage>
</organism>